<keyword evidence="2" id="KW-0732">Signal</keyword>
<keyword evidence="1" id="KW-0812">Transmembrane</keyword>
<name>A0ABP9JX68_9NOCA</name>
<sequence>MKIGKFGATAFIAIAAVGISAGTANAAPESASKDVTTAGNYQGIDYQSTLADSTKTVTTTVEEGRFEINGNTATLIADNGSAVTEVPLTFEVAGRSIPVDSQITEDGHSLALTPKVSGDDISELKDINSFENFQEQVNKNLLGMIAGGMIGGFIGGLLGFGIFSIVTGPLGLVGGALAGGAAQGGQPFIDALTALAQGQP</sequence>
<dbReference type="Proteomes" id="UP001500603">
    <property type="component" value="Unassembled WGS sequence"/>
</dbReference>
<keyword evidence="1" id="KW-0472">Membrane</keyword>
<proteinExistence type="predicted"/>
<evidence type="ECO:0000313" key="5">
    <source>
        <dbReference type="Proteomes" id="UP001500603"/>
    </source>
</evidence>
<organism evidence="4 5">
    <name type="scientific">Nocardia callitridis</name>
    <dbReference type="NCBI Taxonomy" id="648753"/>
    <lineage>
        <taxon>Bacteria</taxon>
        <taxon>Bacillati</taxon>
        <taxon>Actinomycetota</taxon>
        <taxon>Actinomycetes</taxon>
        <taxon>Mycobacteriales</taxon>
        <taxon>Nocardiaceae</taxon>
        <taxon>Nocardia</taxon>
    </lineage>
</organism>
<feature type="signal peptide" evidence="2">
    <location>
        <begin position="1"/>
        <end position="26"/>
    </location>
</feature>
<dbReference type="EMBL" id="BAABJM010000001">
    <property type="protein sequence ID" value="GAA5046756.1"/>
    <property type="molecule type" value="Genomic_DNA"/>
</dbReference>
<comment type="caution">
    <text evidence="4">The sequence shown here is derived from an EMBL/GenBank/DDBJ whole genome shotgun (WGS) entry which is preliminary data.</text>
</comment>
<evidence type="ECO:0000256" key="1">
    <source>
        <dbReference type="SAM" id="Phobius"/>
    </source>
</evidence>
<feature type="transmembrane region" description="Helical" evidence="1">
    <location>
        <begin position="141"/>
        <end position="163"/>
    </location>
</feature>
<gene>
    <name evidence="4" type="ORF">GCM10023318_12500</name>
</gene>
<feature type="chain" id="PRO_5046455589" description="DUF8020 domain-containing protein" evidence="2">
    <location>
        <begin position="27"/>
        <end position="200"/>
    </location>
</feature>
<evidence type="ECO:0000313" key="4">
    <source>
        <dbReference type="EMBL" id="GAA5046756.1"/>
    </source>
</evidence>
<feature type="domain" description="DUF8020" evidence="3">
    <location>
        <begin position="43"/>
        <end position="115"/>
    </location>
</feature>
<protein>
    <recommendedName>
        <fullName evidence="3">DUF8020 domain-containing protein</fullName>
    </recommendedName>
</protein>
<evidence type="ECO:0000259" key="3">
    <source>
        <dbReference type="Pfam" id="PF26059"/>
    </source>
</evidence>
<dbReference type="InterPro" id="IPR058333">
    <property type="entry name" value="DUF8020"/>
</dbReference>
<dbReference type="Pfam" id="PF26059">
    <property type="entry name" value="DUF8020"/>
    <property type="match status" value="1"/>
</dbReference>
<keyword evidence="1" id="KW-1133">Transmembrane helix</keyword>
<reference evidence="5" key="1">
    <citation type="journal article" date="2019" name="Int. J. Syst. Evol. Microbiol.">
        <title>The Global Catalogue of Microorganisms (GCM) 10K type strain sequencing project: providing services to taxonomists for standard genome sequencing and annotation.</title>
        <authorList>
            <consortium name="The Broad Institute Genomics Platform"/>
            <consortium name="The Broad Institute Genome Sequencing Center for Infectious Disease"/>
            <person name="Wu L."/>
            <person name="Ma J."/>
        </authorList>
    </citation>
    <scope>NUCLEOTIDE SEQUENCE [LARGE SCALE GENOMIC DNA]</scope>
    <source>
        <strain evidence="5">JCM 18298</strain>
    </source>
</reference>
<evidence type="ECO:0000256" key="2">
    <source>
        <dbReference type="SAM" id="SignalP"/>
    </source>
</evidence>
<keyword evidence="5" id="KW-1185">Reference proteome</keyword>
<accession>A0ABP9JX68</accession>